<keyword evidence="2" id="KW-1185">Reference proteome</keyword>
<dbReference type="RefSeq" id="WP_088075597.1">
    <property type="nucleotide sequence ID" value="NZ_JAHQCR010000057.1"/>
</dbReference>
<dbReference type="Gene3D" id="3.30.310.250">
    <property type="entry name" value="Sporulation inhibitor of replication protein SirA"/>
    <property type="match status" value="1"/>
</dbReference>
<accession>A0ABS6JVN6</accession>
<name>A0ABS6JVN6_9BACI</name>
<reference evidence="1 2" key="1">
    <citation type="submission" date="2021-06" db="EMBL/GenBank/DDBJ databases">
        <title>Bacillus sp. RD4P76, an endophyte from a halophyte.</title>
        <authorList>
            <person name="Sun J.-Q."/>
        </authorList>
    </citation>
    <scope>NUCLEOTIDE SEQUENCE [LARGE SCALE GENOMIC DNA]</scope>
    <source>
        <strain evidence="1 2">JCM 17098</strain>
    </source>
</reference>
<dbReference type="InterPro" id="IPR038449">
    <property type="entry name" value="SirA_sf"/>
</dbReference>
<protein>
    <submittedName>
        <fullName evidence="1">Sporulation inhibitor of replication protein SirA</fullName>
    </submittedName>
</protein>
<dbReference type="EMBL" id="JAHQCR010000057">
    <property type="protein sequence ID" value="MBU9722642.1"/>
    <property type="molecule type" value="Genomic_DNA"/>
</dbReference>
<dbReference type="InterPro" id="IPR019683">
    <property type="entry name" value="SirA"/>
</dbReference>
<gene>
    <name evidence="1" type="primary">sirA</name>
    <name evidence="1" type="ORF">KS407_14580</name>
</gene>
<dbReference type="Pfam" id="PF10747">
    <property type="entry name" value="SirA"/>
    <property type="match status" value="1"/>
</dbReference>
<proteinExistence type="predicted"/>
<comment type="caution">
    <text evidence="1">The sequence shown here is derived from an EMBL/GenBank/DDBJ whole genome shotgun (WGS) entry which is preliminary data.</text>
</comment>
<sequence>MREYEIYVIREEIANTYYGLETKLYQLFKENRAAQGNLKEITDKQIQFIIGAINYDQLQVYLNKELEHKEAYSFTNNKHYIIMDEENSQAGLYIHEDYITLYSEGGYDAEACFFEALRRFHPYFLAMEFSQGRYGWLKPLKSLDVVQHS</sequence>
<organism evidence="1 2">
    <name type="scientific">Evansella alkalicola</name>
    <dbReference type="NCBI Taxonomy" id="745819"/>
    <lineage>
        <taxon>Bacteria</taxon>
        <taxon>Bacillati</taxon>
        <taxon>Bacillota</taxon>
        <taxon>Bacilli</taxon>
        <taxon>Bacillales</taxon>
        <taxon>Bacillaceae</taxon>
        <taxon>Evansella</taxon>
    </lineage>
</organism>
<dbReference type="Proteomes" id="UP000790580">
    <property type="component" value="Unassembled WGS sequence"/>
</dbReference>
<evidence type="ECO:0000313" key="2">
    <source>
        <dbReference type="Proteomes" id="UP000790580"/>
    </source>
</evidence>
<evidence type="ECO:0000313" key="1">
    <source>
        <dbReference type="EMBL" id="MBU9722642.1"/>
    </source>
</evidence>